<evidence type="ECO:0008006" key="4">
    <source>
        <dbReference type="Google" id="ProtNLM"/>
    </source>
</evidence>
<feature type="compositionally biased region" description="Gly residues" evidence="1">
    <location>
        <begin position="62"/>
        <end position="84"/>
    </location>
</feature>
<evidence type="ECO:0000256" key="1">
    <source>
        <dbReference type="SAM" id="MobiDB-lite"/>
    </source>
</evidence>
<feature type="region of interest" description="Disordered" evidence="1">
    <location>
        <begin position="24"/>
        <end position="84"/>
    </location>
</feature>
<evidence type="ECO:0000313" key="3">
    <source>
        <dbReference type="Proteomes" id="UP001500804"/>
    </source>
</evidence>
<protein>
    <recommendedName>
        <fullName evidence="4">Loricrin</fullName>
    </recommendedName>
</protein>
<sequence>MEAVIWFGIAALIVIAAVIAAIGRPGDGPGRGGRNVASRGSRRRVGSYSGVAGYGAWSGDSGSSGCGDSSGGGSSGGDCGGGGF</sequence>
<comment type="caution">
    <text evidence="2">The sequence shown here is derived from an EMBL/GenBank/DDBJ whole genome shotgun (WGS) entry which is preliminary data.</text>
</comment>
<accession>A0ABP9N942</accession>
<keyword evidence="3" id="KW-1185">Reference proteome</keyword>
<reference evidence="3" key="1">
    <citation type="journal article" date="2019" name="Int. J. Syst. Evol. Microbiol.">
        <title>The Global Catalogue of Microorganisms (GCM) 10K type strain sequencing project: providing services to taxonomists for standard genome sequencing and annotation.</title>
        <authorList>
            <consortium name="The Broad Institute Genomics Platform"/>
            <consortium name="The Broad Institute Genome Sequencing Center for Infectious Disease"/>
            <person name="Wu L."/>
            <person name="Ma J."/>
        </authorList>
    </citation>
    <scope>NUCLEOTIDE SEQUENCE [LARGE SCALE GENOMIC DNA]</scope>
    <source>
        <strain evidence="3">JCM 18302</strain>
    </source>
</reference>
<dbReference type="EMBL" id="BAABJO010000002">
    <property type="protein sequence ID" value="GAA5112352.1"/>
    <property type="molecule type" value="Genomic_DNA"/>
</dbReference>
<organism evidence="2 3">
    <name type="scientific">Pseudonocardia adelaidensis</name>
    <dbReference type="NCBI Taxonomy" id="648754"/>
    <lineage>
        <taxon>Bacteria</taxon>
        <taxon>Bacillati</taxon>
        <taxon>Actinomycetota</taxon>
        <taxon>Actinomycetes</taxon>
        <taxon>Pseudonocardiales</taxon>
        <taxon>Pseudonocardiaceae</taxon>
        <taxon>Pseudonocardia</taxon>
    </lineage>
</organism>
<dbReference type="RefSeq" id="WP_345603101.1">
    <property type="nucleotide sequence ID" value="NZ_BAABJO010000002.1"/>
</dbReference>
<evidence type="ECO:0000313" key="2">
    <source>
        <dbReference type="EMBL" id="GAA5112352.1"/>
    </source>
</evidence>
<dbReference type="Proteomes" id="UP001500804">
    <property type="component" value="Unassembled WGS sequence"/>
</dbReference>
<proteinExistence type="predicted"/>
<gene>
    <name evidence="2" type="ORF">GCM10023320_06510</name>
</gene>
<name>A0ABP9N942_9PSEU</name>